<reference evidence="2" key="1">
    <citation type="submission" date="2023-10" db="EMBL/GenBank/DDBJ databases">
        <authorList>
            <person name="Chen Y."/>
            <person name="Shah S."/>
            <person name="Dougan E. K."/>
            <person name="Thang M."/>
            <person name="Chan C."/>
        </authorList>
    </citation>
    <scope>NUCLEOTIDE SEQUENCE [LARGE SCALE GENOMIC DNA]</scope>
</reference>
<keyword evidence="3" id="KW-1185">Reference proteome</keyword>
<accession>A0ABN9WEN5</accession>
<comment type="caution">
    <text evidence="2">The sequence shown here is derived from an EMBL/GenBank/DDBJ whole genome shotgun (WGS) entry which is preliminary data.</text>
</comment>
<evidence type="ECO:0000256" key="1">
    <source>
        <dbReference type="SAM" id="MobiDB-lite"/>
    </source>
</evidence>
<sequence length="358" mass="39009">MPRRVWCQMRVCGTHTGNLNFAGTCASPRSPPVRVESPPEAVSFTFNEAGQVREITTGYPVDRRCGTTGGLGGIFGILEGLGYPLPAPLTRTCAELLSPVFDIFGLREELQDAAVMKFTEVPAADALDEERLLTLTEQLIESRLGLDDASLLREDFTLTTPHGGALRKEDYLRTASLGDITDAFPDLDYKWRDLRVCPFDVNRVWYTSSPLGTHLAELRLPTGEVLPATGRRWVSPPVCGSAQFDKDGRCIASTGRLRHGPAPGQHPRPRRRPRAEGGHRRPVPEGVAGPHALAALERGLGQGVTVHRIVHAALMSPDSCHRTECCTLQLLHHSGCTTHVAPHARIPRVGPALAKSRL</sequence>
<evidence type="ECO:0000313" key="2">
    <source>
        <dbReference type="EMBL" id="CAK0884829.1"/>
    </source>
</evidence>
<organism evidence="2 3">
    <name type="scientific">Prorocentrum cordatum</name>
    <dbReference type="NCBI Taxonomy" id="2364126"/>
    <lineage>
        <taxon>Eukaryota</taxon>
        <taxon>Sar</taxon>
        <taxon>Alveolata</taxon>
        <taxon>Dinophyceae</taxon>
        <taxon>Prorocentrales</taxon>
        <taxon>Prorocentraceae</taxon>
        <taxon>Prorocentrum</taxon>
    </lineage>
</organism>
<proteinExistence type="predicted"/>
<dbReference type="Proteomes" id="UP001189429">
    <property type="component" value="Unassembled WGS sequence"/>
</dbReference>
<dbReference type="EMBL" id="CAUYUJ010018593">
    <property type="protein sequence ID" value="CAK0884829.1"/>
    <property type="molecule type" value="Genomic_DNA"/>
</dbReference>
<name>A0ABN9WEN5_9DINO</name>
<evidence type="ECO:0000313" key="3">
    <source>
        <dbReference type="Proteomes" id="UP001189429"/>
    </source>
</evidence>
<feature type="region of interest" description="Disordered" evidence="1">
    <location>
        <begin position="253"/>
        <end position="287"/>
    </location>
</feature>
<feature type="compositionally biased region" description="Basic and acidic residues" evidence="1">
    <location>
        <begin position="274"/>
        <end position="283"/>
    </location>
</feature>
<dbReference type="Gene3D" id="3.10.450.50">
    <property type="match status" value="1"/>
</dbReference>
<protein>
    <submittedName>
        <fullName evidence="2">Uncharacterized protein</fullName>
    </submittedName>
</protein>
<gene>
    <name evidence="2" type="ORF">PCOR1329_LOCUS66618</name>
</gene>